<dbReference type="NCBIfam" id="TIGR02404">
    <property type="entry name" value="trehalos_R_Bsub"/>
    <property type="match status" value="1"/>
</dbReference>
<dbReference type="GO" id="GO:0003677">
    <property type="term" value="F:DNA binding"/>
    <property type="evidence" value="ECO:0007669"/>
    <property type="project" value="UniProtKB-UniRule"/>
</dbReference>
<organism evidence="7 8">
    <name type="scientific">Anaeromicrobium sediminis</name>
    <dbReference type="NCBI Taxonomy" id="1478221"/>
    <lineage>
        <taxon>Bacteria</taxon>
        <taxon>Bacillati</taxon>
        <taxon>Bacillota</taxon>
        <taxon>Clostridia</taxon>
        <taxon>Peptostreptococcales</taxon>
        <taxon>Thermotaleaceae</taxon>
        <taxon>Anaeromicrobium</taxon>
    </lineage>
</organism>
<dbReference type="InterPro" id="IPR000524">
    <property type="entry name" value="Tscrpt_reg_HTH_GntR"/>
</dbReference>
<keyword evidence="4" id="KW-0804">Transcription</keyword>
<feature type="domain" description="HTH gntR-type" evidence="6">
    <location>
        <begin position="3"/>
        <end position="71"/>
    </location>
</feature>
<dbReference type="InterPro" id="IPR036390">
    <property type="entry name" value="WH_DNA-bd_sf"/>
</dbReference>
<dbReference type="InterPro" id="IPR036388">
    <property type="entry name" value="WH-like_DNA-bd_sf"/>
</dbReference>
<dbReference type="SMART" id="SM00866">
    <property type="entry name" value="UTRA"/>
    <property type="match status" value="1"/>
</dbReference>
<sequence length="237" mass="27920">MMNSKYLKIYNLIKTKIENGELKPNTKLSSENELVKEYNVSRETIRKTLNLLVQNGYIQKMRGKGSFVLDINKFDFPVSGLISFKELAEKMGTRSETIVNELELMEADDFLVKHLEVQEDDLVWKVIRTRKIGNEKIILDKDFFNKIFVPSLTKEICEDSIYEYIENTLNLEIGFAKKEITIEPSSEEDEEHLDLGKYDMVVVVKNYVYLSDTSLFQYTESRHRPDKFRFVDFARRR</sequence>
<dbReference type="Gene3D" id="3.40.1410.10">
    <property type="entry name" value="Chorismate lyase-like"/>
    <property type="match status" value="1"/>
</dbReference>
<dbReference type="SUPFAM" id="SSF46785">
    <property type="entry name" value="Winged helix' DNA-binding domain"/>
    <property type="match status" value="1"/>
</dbReference>
<dbReference type="InterPro" id="IPR028978">
    <property type="entry name" value="Chorismate_lyase_/UTRA_dom_sf"/>
</dbReference>
<dbReference type="InterPro" id="IPR011663">
    <property type="entry name" value="UTRA"/>
</dbReference>
<dbReference type="EMBL" id="NIBG01000013">
    <property type="protein sequence ID" value="PAB58678.1"/>
    <property type="molecule type" value="Genomic_DNA"/>
</dbReference>
<dbReference type="SUPFAM" id="SSF64288">
    <property type="entry name" value="Chorismate lyase-like"/>
    <property type="match status" value="1"/>
</dbReference>
<dbReference type="Proteomes" id="UP000216024">
    <property type="component" value="Unassembled WGS sequence"/>
</dbReference>
<keyword evidence="1" id="KW-0678">Repressor</keyword>
<dbReference type="AlphaFoldDB" id="A0A267MIB7"/>
<evidence type="ECO:0000256" key="3">
    <source>
        <dbReference type="ARBA" id="ARBA00023125"/>
    </source>
</evidence>
<protein>
    <recommendedName>
        <fullName evidence="5">Trehalose operon repressor</fullName>
    </recommendedName>
</protein>
<dbReference type="GO" id="GO:0045892">
    <property type="term" value="P:negative regulation of DNA-templated transcription"/>
    <property type="evidence" value="ECO:0007669"/>
    <property type="project" value="TreeGrafter"/>
</dbReference>
<comment type="caution">
    <text evidence="7">The sequence shown here is derived from an EMBL/GenBank/DDBJ whole genome shotgun (WGS) entry which is preliminary data.</text>
</comment>
<reference evidence="7 8" key="1">
    <citation type="submission" date="2017-06" db="EMBL/GenBank/DDBJ databases">
        <title>Draft genome sequence of anaerobic fermentative bacterium Anaeromicrobium sediminis DY2726D isolated from West Pacific Ocean sediments.</title>
        <authorList>
            <person name="Zeng X."/>
        </authorList>
    </citation>
    <scope>NUCLEOTIDE SEQUENCE [LARGE SCALE GENOMIC DNA]</scope>
    <source>
        <strain evidence="7 8">DY2726D</strain>
    </source>
</reference>
<evidence type="ECO:0000313" key="7">
    <source>
        <dbReference type="EMBL" id="PAB58678.1"/>
    </source>
</evidence>
<dbReference type="FunFam" id="3.40.1410.10:FF:000008">
    <property type="entry name" value="Transcriptional regulator, GntR family"/>
    <property type="match status" value="1"/>
</dbReference>
<keyword evidence="2" id="KW-0805">Transcription regulation</keyword>
<dbReference type="InterPro" id="IPR050679">
    <property type="entry name" value="Bact_HTH_transcr_reg"/>
</dbReference>
<dbReference type="OrthoDB" id="9816541at2"/>
<dbReference type="Gene3D" id="1.10.10.10">
    <property type="entry name" value="Winged helix-like DNA-binding domain superfamily/Winged helix DNA-binding domain"/>
    <property type="match status" value="1"/>
</dbReference>
<dbReference type="PANTHER" id="PTHR44846:SF12">
    <property type="entry name" value="HTH-TYPE TRANSCRIPTIONAL REGULATOR TRER"/>
    <property type="match status" value="1"/>
</dbReference>
<evidence type="ECO:0000256" key="5">
    <source>
        <dbReference type="NCBIfam" id="TIGR02404"/>
    </source>
</evidence>
<keyword evidence="8" id="KW-1185">Reference proteome</keyword>
<evidence type="ECO:0000259" key="6">
    <source>
        <dbReference type="PROSITE" id="PS50949"/>
    </source>
</evidence>
<evidence type="ECO:0000313" key="8">
    <source>
        <dbReference type="Proteomes" id="UP000216024"/>
    </source>
</evidence>
<dbReference type="PANTHER" id="PTHR44846">
    <property type="entry name" value="MANNOSYL-D-GLYCERATE TRANSPORT/METABOLISM SYSTEM REPRESSOR MNGR-RELATED"/>
    <property type="match status" value="1"/>
</dbReference>
<dbReference type="Pfam" id="PF00392">
    <property type="entry name" value="GntR"/>
    <property type="match status" value="1"/>
</dbReference>
<gene>
    <name evidence="7" type="primary">treR</name>
    <name evidence="7" type="ORF">CCE28_14365</name>
</gene>
<dbReference type="InterPro" id="IPR012770">
    <property type="entry name" value="TreR"/>
</dbReference>
<accession>A0A267MIB7</accession>
<evidence type="ECO:0000256" key="2">
    <source>
        <dbReference type="ARBA" id="ARBA00023015"/>
    </source>
</evidence>
<keyword evidence="3" id="KW-0238">DNA-binding</keyword>
<name>A0A267MIB7_9FIRM</name>
<evidence type="ECO:0000256" key="1">
    <source>
        <dbReference type="ARBA" id="ARBA00022491"/>
    </source>
</evidence>
<dbReference type="CDD" id="cd07377">
    <property type="entry name" value="WHTH_GntR"/>
    <property type="match status" value="1"/>
</dbReference>
<dbReference type="PROSITE" id="PS50949">
    <property type="entry name" value="HTH_GNTR"/>
    <property type="match status" value="1"/>
</dbReference>
<dbReference type="SMART" id="SM00345">
    <property type="entry name" value="HTH_GNTR"/>
    <property type="match status" value="1"/>
</dbReference>
<dbReference type="GO" id="GO:0003700">
    <property type="term" value="F:DNA-binding transcription factor activity"/>
    <property type="evidence" value="ECO:0007669"/>
    <property type="project" value="UniProtKB-UniRule"/>
</dbReference>
<evidence type="ECO:0000256" key="4">
    <source>
        <dbReference type="ARBA" id="ARBA00023163"/>
    </source>
</evidence>
<dbReference type="Pfam" id="PF07702">
    <property type="entry name" value="UTRA"/>
    <property type="match status" value="1"/>
</dbReference>
<proteinExistence type="predicted"/>
<dbReference type="PRINTS" id="PR00035">
    <property type="entry name" value="HTHGNTR"/>
</dbReference>